<accession>A0A3D8YC85</accession>
<sequence length="170" mass="18950">MRQIKKQMSTTPLTGLRNSIGNLFLTYSAKYSELFGVLSKPWAPMGTGLLEAGHVDQVRDNSKPADYGKNRYSVLYTLNAQYQHVGCSSQAEAQAVLAGLMTDGNRIPVGIYDGTQDTFEWEIIGQYFHSQDPADVREARNKEVLSVAKALRRRDGSWQPGHLQRPGIYA</sequence>
<protein>
    <submittedName>
        <fullName evidence="1">Uncharacterized protein</fullName>
    </submittedName>
</protein>
<dbReference type="RefSeq" id="WP_115831966.1">
    <property type="nucleotide sequence ID" value="NZ_QNUL01000013.1"/>
</dbReference>
<comment type="caution">
    <text evidence="1">The sequence shown here is derived from an EMBL/GenBank/DDBJ whole genome shotgun (WGS) entry which is preliminary data.</text>
</comment>
<dbReference type="AlphaFoldDB" id="A0A3D8YC85"/>
<dbReference type="Proteomes" id="UP000256373">
    <property type="component" value="Unassembled WGS sequence"/>
</dbReference>
<evidence type="ECO:0000313" key="2">
    <source>
        <dbReference type="Proteomes" id="UP000256373"/>
    </source>
</evidence>
<dbReference type="EMBL" id="QNUL01000013">
    <property type="protein sequence ID" value="REA59861.1"/>
    <property type="molecule type" value="Genomic_DNA"/>
</dbReference>
<evidence type="ECO:0000313" key="1">
    <source>
        <dbReference type="EMBL" id="REA59861.1"/>
    </source>
</evidence>
<proteinExistence type="predicted"/>
<name>A0A3D8YC85_9BACT</name>
<keyword evidence="2" id="KW-1185">Reference proteome</keyword>
<dbReference type="OrthoDB" id="960890at2"/>
<organism evidence="1 2">
    <name type="scientific">Dyadobacter luteus</name>
    <dbReference type="NCBI Taxonomy" id="2259619"/>
    <lineage>
        <taxon>Bacteria</taxon>
        <taxon>Pseudomonadati</taxon>
        <taxon>Bacteroidota</taxon>
        <taxon>Cytophagia</taxon>
        <taxon>Cytophagales</taxon>
        <taxon>Spirosomataceae</taxon>
        <taxon>Dyadobacter</taxon>
    </lineage>
</organism>
<gene>
    <name evidence="1" type="ORF">DSL64_16225</name>
</gene>
<reference evidence="1 2" key="1">
    <citation type="submission" date="2018-07" db="EMBL/GenBank/DDBJ databases">
        <title>Dyadobacter roseus sp. nov., isolated from rose rhizosphere soil.</title>
        <authorList>
            <person name="Chen L."/>
        </authorList>
    </citation>
    <scope>NUCLEOTIDE SEQUENCE [LARGE SCALE GENOMIC DNA]</scope>
    <source>
        <strain evidence="1 2">RS19</strain>
    </source>
</reference>